<dbReference type="Gene3D" id="3.20.20.140">
    <property type="entry name" value="Metal-dependent hydrolases"/>
    <property type="match status" value="1"/>
</dbReference>
<dbReference type="Gene3D" id="3.10.310.70">
    <property type="match status" value="1"/>
</dbReference>
<accession>A0AAU0US02</accession>
<protein>
    <submittedName>
        <fullName evidence="2">Amidohydrolase</fullName>
    </submittedName>
</protein>
<dbReference type="EMBL" id="CP121694">
    <property type="protein sequence ID" value="WRO23307.1"/>
    <property type="molecule type" value="Genomic_DNA"/>
</dbReference>
<dbReference type="CDD" id="cd01300">
    <property type="entry name" value="YtcJ_like"/>
    <property type="match status" value="1"/>
</dbReference>
<dbReference type="RefSeq" id="WP_366922689.1">
    <property type="nucleotide sequence ID" value="NZ_CP121694.1"/>
</dbReference>
<dbReference type="InterPro" id="IPR013108">
    <property type="entry name" value="Amidohydro_3"/>
</dbReference>
<dbReference type="AlphaFoldDB" id="A0AAU0US02"/>
<feature type="domain" description="Amidohydrolase 3" evidence="1">
    <location>
        <begin position="51"/>
        <end position="510"/>
    </location>
</feature>
<dbReference type="Pfam" id="PF07969">
    <property type="entry name" value="Amidohydro_3"/>
    <property type="match status" value="1"/>
</dbReference>
<dbReference type="Gene3D" id="2.30.40.10">
    <property type="entry name" value="Urease, subunit C, domain 1"/>
    <property type="match status" value="1"/>
</dbReference>
<sequence length="519" mass="57004">MAFDVVLVDASVLTMNVRQPRAEAVGITGDRIEAVGKNVDIKGGIGPNTRVFALRGATVLPGFIDNHTHFLHTGLSLISVNLVDTEDISDVLRNVKEAASYHPVGTLIRGYGYDEQKFPQQKPPTKKELDAVAPNHLVWLNRVDYHSSVINTRLLQVLAIPPGTDGLEKDERGVPNGVLRAEADQVARSFIANHLDPGVRKHALEMASQFAVTKGITTVSALEGGDDFGVEEVKLLLADKQGVSLRIEVFYQTTDVDRVLELGLERIGGCILLDGSLGSRTAALSAPYSDDDDNNGILYFTQEELNQFVLAAHRAGLQIAAHAIGDRAIEQLLNAYELAQKLSPRSDPRHRVEHFELPTDRQIVRAKRLGLILSMQPTFEFYWGGLDNLYGQRLGEERINRSNPLREIFDAGVMVAGGSDASVTPMNPMYGIHSAINHPNPMQQTSLVEALRMFTINGAYALGVEKERGSIEVGKAADLVVLEENPLRIAPQRIKDIQVTMTFIAGMLVYPDRTWKRGV</sequence>
<dbReference type="KEGG" id="dbc:MFMK1_003164"/>
<dbReference type="PANTHER" id="PTHR22642">
    <property type="entry name" value="IMIDAZOLONEPROPIONASE"/>
    <property type="match status" value="1"/>
</dbReference>
<dbReference type="InterPro" id="IPR032466">
    <property type="entry name" value="Metal_Hydrolase"/>
</dbReference>
<dbReference type="Proteomes" id="UP001329915">
    <property type="component" value="Chromosome"/>
</dbReference>
<dbReference type="SUPFAM" id="SSF51556">
    <property type="entry name" value="Metallo-dependent hydrolases"/>
    <property type="match status" value="1"/>
</dbReference>
<dbReference type="SUPFAM" id="SSF51338">
    <property type="entry name" value="Composite domain of metallo-dependent hydrolases"/>
    <property type="match status" value="1"/>
</dbReference>
<gene>
    <name evidence="2" type="ORF">MFMK1_003164</name>
</gene>
<dbReference type="InterPro" id="IPR011059">
    <property type="entry name" value="Metal-dep_hydrolase_composite"/>
</dbReference>
<dbReference type="InterPro" id="IPR033932">
    <property type="entry name" value="YtcJ-like"/>
</dbReference>
<name>A0AAU0US02_9FIRM</name>
<evidence type="ECO:0000313" key="3">
    <source>
        <dbReference type="Proteomes" id="UP001329915"/>
    </source>
</evidence>
<reference evidence="2 3" key="1">
    <citation type="submission" date="2023-04" db="EMBL/GenBank/DDBJ databases">
        <authorList>
            <person name="Hsu D."/>
        </authorList>
    </citation>
    <scope>NUCLEOTIDE SEQUENCE [LARGE SCALE GENOMIC DNA]</scope>
    <source>
        <strain evidence="2 3">MK1</strain>
    </source>
</reference>
<evidence type="ECO:0000313" key="2">
    <source>
        <dbReference type="EMBL" id="WRO23307.1"/>
    </source>
</evidence>
<keyword evidence="3" id="KW-1185">Reference proteome</keyword>
<proteinExistence type="predicted"/>
<evidence type="ECO:0000259" key="1">
    <source>
        <dbReference type="Pfam" id="PF07969"/>
    </source>
</evidence>
<dbReference type="GO" id="GO:0016810">
    <property type="term" value="F:hydrolase activity, acting on carbon-nitrogen (but not peptide) bonds"/>
    <property type="evidence" value="ECO:0007669"/>
    <property type="project" value="InterPro"/>
</dbReference>
<dbReference type="PANTHER" id="PTHR22642:SF22">
    <property type="entry name" value="EXOENZYMES REGULATORY PROTEIN AEPA"/>
    <property type="match status" value="1"/>
</dbReference>
<organism evidence="2 3">
    <name type="scientific">Metallumcola ferriviriculae</name>
    <dbReference type="NCBI Taxonomy" id="3039180"/>
    <lineage>
        <taxon>Bacteria</taxon>
        <taxon>Bacillati</taxon>
        <taxon>Bacillota</taxon>
        <taxon>Clostridia</taxon>
        <taxon>Neomoorellales</taxon>
        <taxon>Desulfitibacteraceae</taxon>
        <taxon>Metallumcola</taxon>
    </lineage>
</organism>